<dbReference type="EMBL" id="OZ034814">
    <property type="protein sequence ID" value="CAL1360268.1"/>
    <property type="molecule type" value="Genomic_DNA"/>
</dbReference>
<gene>
    <name evidence="1" type="ORF">LTRI10_LOCUS7714</name>
</gene>
<reference evidence="1 2" key="1">
    <citation type="submission" date="2024-04" db="EMBL/GenBank/DDBJ databases">
        <authorList>
            <person name="Fracassetti M."/>
        </authorList>
    </citation>
    <scope>NUCLEOTIDE SEQUENCE [LARGE SCALE GENOMIC DNA]</scope>
</reference>
<keyword evidence="2" id="KW-1185">Reference proteome</keyword>
<organism evidence="1 2">
    <name type="scientific">Linum trigynum</name>
    <dbReference type="NCBI Taxonomy" id="586398"/>
    <lineage>
        <taxon>Eukaryota</taxon>
        <taxon>Viridiplantae</taxon>
        <taxon>Streptophyta</taxon>
        <taxon>Embryophyta</taxon>
        <taxon>Tracheophyta</taxon>
        <taxon>Spermatophyta</taxon>
        <taxon>Magnoliopsida</taxon>
        <taxon>eudicotyledons</taxon>
        <taxon>Gunneridae</taxon>
        <taxon>Pentapetalae</taxon>
        <taxon>rosids</taxon>
        <taxon>fabids</taxon>
        <taxon>Malpighiales</taxon>
        <taxon>Linaceae</taxon>
        <taxon>Linum</taxon>
    </lineage>
</organism>
<dbReference type="Proteomes" id="UP001497516">
    <property type="component" value="Chromosome 10"/>
</dbReference>
<accession>A0AAV2CUN4</accession>
<dbReference type="AlphaFoldDB" id="A0AAV2CUN4"/>
<name>A0AAV2CUN4_9ROSI</name>
<evidence type="ECO:0000313" key="1">
    <source>
        <dbReference type="EMBL" id="CAL1360268.1"/>
    </source>
</evidence>
<sequence>MFSVLDLREGKRGLACRRQETPPKPFGFFSRKRGRLGAAGAGVDAAEAAVAADKSLLLNPSVPSLG</sequence>
<proteinExistence type="predicted"/>
<protein>
    <submittedName>
        <fullName evidence="1">Uncharacterized protein</fullName>
    </submittedName>
</protein>
<evidence type="ECO:0000313" key="2">
    <source>
        <dbReference type="Proteomes" id="UP001497516"/>
    </source>
</evidence>